<dbReference type="EMBL" id="JPKZ01002384">
    <property type="protein sequence ID" value="KHN77117.1"/>
    <property type="molecule type" value="Genomic_DNA"/>
</dbReference>
<gene>
    <name evidence="1" type="ORF">Tcan_00771</name>
</gene>
<protein>
    <submittedName>
        <fullName evidence="1">Uncharacterized protein</fullName>
    </submittedName>
</protein>
<dbReference type="Proteomes" id="UP000031036">
    <property type="component" value="Unassembled WGS sequence"/>
</dbReference>
<comment type="caution">
    <text evidence="1">The sequence shown here is derived from an EMBL/GenBank/DDBJ whole genome shotgun (WGS) entry which is preliminary data.</text>
</comment>
<organism evidence="1 2">
    <name type="scientific">Toxocara canis</name>
    <name type="common">Canine roundworm</name>
    <dbReference type="NCBI Taxonomy" id="6265"/>
    <lineage>
        <taxon>Eukaryota</taxon>
        <taxon>Metazoa</taxon>
        <taxon>Ecdysozoa</taxon>
        <taxon>Nematoda</taxon>
        <taxon>Chromadorea</taxon>
        <taxon>Rhabditida</taxon>
        <taxon>Spirurina</taxon>
        <taxon>Ascaridomorpha</taxon>
        <taxon>Ascaridoidea</taxon>
        <taxon>Toxocaridae</taxon>
        <taxon>Toxocara</taxon>
    </lineage>
</organism>
<keyword evidence="2" id="KW-1185">Reference proteome</keyword>
<evidence type="ECO:0000313" key="2">
    <source>
        <dbReference type="Proteomes" id="UP000031036"/>
    </source>
</evidence>
<sequence>MLELHQLVDTLLLHSQRGQTGRGNGKAGGNEMGHNCDDFSALINTRLQVHRINQKMLLFHYSSKIKGVIQDDWRTKGEVVVSCLWWWCDIEVSWFSKPLLIIYGAITGKFERNETVSNRNTTVKHHMQIVKRFKAAWWVCSKPSLKNCSDTTAYCLPIICKRLKKKKS</sequence>
<reference evidence="1 2" key="1">
    <citation type="submission" date="2014-11" db="EMBL/GenBank/DDBJ databases">
        <title>Genetic blueprint of the zoonotic pathogen Toxocara canis.</title>
        <authorList>
            <person name="Zhu X.-Q."/>
            <person name="Korhonen P.K."/>
            <person name="Cai H."/>
            <person name="Young N.D."/>
            <person name="Nejsum P."/>
            <person name="von Samson-Himmelstjerna G."/>
            <person name="Boag P.R."/>
            <person name="Tan P."/>
            <person name="Li Q."/>
            <person name="Min J."/>
            <person name="Yang Y."/>
            <person name="Wang X."/>
            <person name="Fang X."/>
            <person name="Hall R.S."/>
            <person name="Hofmann A."/>
            <person name="Sternberg P.W."/>
            <person name="Jex A.R."/>
            <person name="Gasser R.B."/>
        </authorList>
    </citation>
    <scope>NUCLEOTIDE SEQUENCE [LARGE SCALE GENOMIC DNA]</scope>
    <source>
        <strain evidence="1">PN_DK_2014</strain>
    </source>
</reference>
<proteinExistence type="predicted"/>
<evidence type="ECO:0000313" key="1">
    <source>
        <dbReference type="EMBL" id="KHN77117.1"/>
    </source>
</evidence>
<accession>A0A0B2V6M9</accession>
<feature type="non-terminal residue" evidence="1">
    <location>
        <position position="168"/>
    </location>
</feature>
<dbReference type="AlphaFoldDB" id="A0A0B2V6M9"/>
<name>A0A0B2V6M9_TOXCA</name>